<evidence type="ECO:0000313" key="2">
    <source>
        <dbReference type="EMBL" id="EAR16556.1"/>
    </source>
</evidence>
<dbReference type="Pfam" id="PF19992">
    <property type="entry name" value="DUF6427"/>
    <property type="match status" value="1"/>
</dbReference>
<keyword evidence="1" id="KW-1133">Transmembrane helix</keyword>
<dbReference type="OrthoDB" id="1439867at2"/>
<reference evidence="2 3" key="1">
    <citation type="journal article" date="2009" name="J. Bacteriol.">
        <title>Complete genome sequence of Robiginitalea biformata HTCC2501.</title>
        <authorList>
            <person name="Oh H.M."/>
            <person name="Giovannoni S.J."/>
            <person name="Lee K."/>
            <person name="Ferriera S."/>
            <person name="Johnson J."/>
            <person name="Cho J.C."/>
        </authorList>
    </citation>
    <scope>NUCLEOTIDE SEQUENCE [LARGE SCALE GENOMIC DNA]</scope>
    <source>
        <strain evidence="3">ATCC BAA-864 / HTCC2501 / KCTC 12146</strain>
    </source>
</reference>
<dbReference type="eggNOG" id="ENOG502Z97G">
    <property type="taxonomic scope" value="Bacteria"/>
</dbReference>
<name>A4CHZ8_ROBBH</name>
<accession>A4CHZ8</accession>
<dbReference type="AlphaFoldDB" id="A4CHZ8"/>
<feature type="transmembrane region" description="Helical" evidence="1">
    <location>
        <begin position="208"/>
        <end position="227"/>
    </location>
</feature>
<sequence>MISSVFGKTKPVNYILVLCFLTLLYACALFLRFNREISLETLPMDVLGISALLLSVLLVNFIVQRNQLTGSHSYTSYFFALLVLLFPESLLDRHALVANLFLLLAMRRLISLKSLRNVKAKIFDGALWILVGSLLVDWVLLFMLLPWIYVYFYEPRNLRNWLNPLAAVAVVGLIGAAVAFLAGIPDFIGTHYRLRWEGTVEYWAQWRNAAKLGSYILVVLIAGFTAFLKLGKAGHGRIVVMRLLAISLLVGIGVVLLRSGMRGSPIVLTFFPAAVFLSKYIESVRKEKIREGLLIGALLICLAVFSGEWLLA</sequence>
<keyword evidence="3" id="KW-1185">Reference proteome</keyword>
<dbReference type="EMBL" id="CP001712">
    <property type="protein sequence ID" value="EAR16556.1"/>
    <property type="molecule type" value="Genomic_DNA"/>
</dbReference>
<feature type="transmembrane region" description="Helical" evidence="1">
    <location>
        <begin position="46"/>
        <end position="63"/>
    </location>
</feature>
<feature type="transmembrane region" description="Helical" evidence="1">
    <location>
        <begin position="239"/>
        <end position="257"/>
    </location>
</feature>
<protein>
    <submittedName>
        <fullName evidence="2">Uncharacterized protein</fullName>
    </submittedName>
</protein>
<feature type="transmembrane region" description="Helical" evidence="1">
    <location>
        <begin position="75"/>
        <end position="106"/>
    </location>
</feature>
<dbReference type="RefSeq" id="WP_015753313.1">
    <property type="nucleotide sequence ID" value="NC_013222.1"/>
</dbReference>
<feature type="transmembrane region" description="Helical" evidence="1">
    <location>
        <begin position="165"/>
        <end position="188"/>
    </location>
</feature>
<gene>
    <name evidence="2" type="ordered locus">RB2501_06640</name>
</gene>
<dbReference type="STRING" id="313596.RB2501_06640"/>
<proteinExistence type="predicted"/>
<evidence type="ECO:0000313" key="3">
    <source>
        <dbReference type="Proteomes" id="UP000009049"/>
    </source>
</evidence>
<organism evidence="2 3">
    <name type="scientific">Robiginitalea biformata (strain ATCC BAA-864 / DSM 15991 / KCTC 12146 / HTCC2501)</name>
    <dbReference type="NCBI Taxonomy" id="313596"/>
    <lineage>
        <taxon>Bacteria</taxon>
        <taxon>Pseudomonadati</taxon>
        <taxon>Bacteroidota</taxon>
        <taxon>Flavobacteriia</taxon>
        <taxon>Flavobacteriales</taxon>
        <taxon>Flavobacteriaceae</taxon>
        <taxon>Robiginitalea</taxon>
    </lineage>
</organism>
<feature type="transmembrane region" description="Helical" evidence="1">
    <location>
        <begin position="263"/>
        <end position="281"/>
    </location>
</feature>
<feature type="transmembrane region" description="Helical" evidence="1">
    <location>
        <begin position="293"/>
        <end position="311"/>
    </location>
</feature>
<evidence type="ECO:0000256" key="1">
    <source>
        <dbReference type="SAM" id="Phobius"/>
    </source>
</evidence>
<keyword evidence="1" id="KW-0812">Transmembrane</keyword>
<dbReference type="InterPro" id="IPR045625">
    <property type="entry name" value="DUF6427"/>
</dbReference>
<dbReference type="HOGENOM" id="CLU_077386_0_0_10"/>
<feature type="transmembrane region" description="Helical" evidence="1">
    <location>
        <begin position="12"/>
        <end position="34"/>
    </location>
</feature>
<dbReference type="KEGG" id="rbi:RB2501_06640"/>
<dbReference type="Proteomes" id="UP000009049">
    <property type="component" value="Chromosome"/>
</dbReference>
<feature type="transmembrane region" description="Helical" evidence="1">
    <location>
        <begin position="126"/>
        <end position="153"/>
    </location>
</feature>
<keyword evidence="1" id="KW-0472">Membrane</keyword>